<protein>
    <recommendedName>
        <fullName evidence="4">Reverse transcriptase zinc-binding domain-containing protein</fullName>
    </recommendedName>
</protein>
<comment type="caution">
    <text evidence="2">The sequence shown here is derived from an EMBL/GenBank/DDBJ whole genome shotgun (WGS) entry which is preliminary data.</text>
</comment>
<keyword evidence="1" id="KW-0812">Transmembrane</keyword>
<gene>
    <name evidence="2" type="ORF">Bca52824_033098</name>
</gene>
<accession>A0A8X7SDP0</accession>
<evidence type="ECO:0000313" key="3">
    <source>
        <dbReference type="Proteomes" id="UP000886595"/>
    </source>
</evidence>
<feature type="transmembrane region" description="Helical" evidence="1">
    <location>
        <begin position="21"/>
        <end position="41"/>
    </location>
</feature>
<dbReference type="EMBL" id="JAAMPC010000007">
    <property type="protein sequence ID" value="KAG2304447.1"/>
    <property type="molecule type" value="Genomic_DNA"/>
</dbReference>
<evidence type="ECO:0008006" key="4">
    <source>
        <dbReference type="Google" id="ProtNLM"/>
    </source>
</evidence>
<reference evidence="2 3" key="1">
    <citation type="submission" date="2020-02" db="EMBL/GenBank/DDBJ databases">
        <authorList>
            <person name="Ma Q."/>
            <person name="Huang Y."/>
            <person name="Song X."/>
            <person name="Pei D."/>
        </authorList>
    </citation>
    <scope>NUCLEOTIDE SEQUENCE [LARGE SCALE GENOMIC DNA]</scope>
    <source>
        <strain evidence="2">Sxm20200214</strain>
        <tissue evidence="2">Leaf</tissue>
    </source>
</reference>
<dbReference type="Proteomes" id="UP000886595">
    <property type="component" value="Unassembled WGS sequence"/>
</dbReference>
<evidence type="ECO:0000256" key="1">
    <source>
        <dbReference type="SAM" id="Phobius"/>
    </source>
</evidence>
<keyword evidence="1" id="KW-0472">Membrane</keyword>
<name>A0A8X7SDP0_BRACI</name>
<sequence length="140" mass="16205">MKSKKNGGLGINDLSTWNIYWCLRLIWLLFFQSGSLWVAWFRNEVLDGSLSNYWTVKTSPKFSWLANKLIKLREVVFTSIKMRVGNGRSCRFWIDNWSPFGSLERYLLRGSSERSGISQSATLSELCVVGRWALSPCKIR</sequence>
<organism evidence="2 3">
    <name type="scientific">Brassica carinata</name>
    <name type="common">Ethiopian mustard</name>
    <name type="synonym">Abyssinian cabbage</name>
    <dbReference type="NCBI Taxonomy" id="52824"/>
    <lineage>
        <taxon>Eukaryota</taxon>
        <taxon>Viridiplantae</taxon>
        <taxon>Streptophyta</taxon>
        <taxon>Embryophyta</taxon>
        <taxon>Tracheophyta</taxon>
        <taxon>Spermatophyta</taxon>
        <taxon>Magnoliopsida</taxon>
        <taxon>eudicotyledons</taxon>
        <taxon>Gunneridae</taxon>
        <taxon>Pentapetalae</taxon>
        <taxon>rosids</taxon>
        <taxon>malvids</taxon>
        <taxon>Brassicales</taxon>
        <taxon>Brassicaceae</taxon>
        <taxon>Brassiceae</taxon>
        <taxon>Brassica</taxon>
    </lineage>
</organism>
<dbReference type="AlphaFoldDB" id="A0A8X7SDP0"/>
<proteinExistence type="predicted"/>
<dbReference type="OrthoDB" id="1113607at2759"/>
<keyword evidence="3" id="KW-1185">Reference proteome</keyword>
<keyword evidence="1" id="KW-1133">Transmembrane helix</keyword>
<evidence type="ECO:0000313" key="2">
    <source>
        <dbReference type="EMBL" id="KAG2304447.1"/>
    </source>
</evidence>